<evidence type="ECO:0000259" key="1">
    <source>
        <dbReference type="Pfam" id="PF20247"/>
    </source>
</evidence>
<evidence type="ECO:0000313" key="3">
    <source>
        <dbReference type="Proteomes" id="UP001500748"/>
    </source>
</evidence>
<evidence type="ECO:0000313" key="2">
    <source>
        <dbReference type="EMBL" id="GAA3757902.1"/>
    </source>
</evidence>
<sequence>MKKELKFKEILENIIGDINEAKRKANSIYSAGNIKTSGDEVEDLIREKISLFLPERYLVKQGHIVNSEGKVSNQFDIIIFDRLSTPKFFESKNQTVFYPIESVLAVGEIKKTLRQNDLVDFGKKIKFLKVDMKRQLIENTFFGEKLNPSTTLNDMMNMSSSKKYKNSLFSFIFAIDEEKIDDLEIDDSNEFMPNDIYILNWGFYIYGKMENEKLIPKIIDEESDIDGLIEVRKSGILCLATMFNQLINHLNNSKIEPFSISHYMTDKDIYGADPSLMKVYNVKQEKKQ</sequence>
<dbReference type="RefSeq" id="WP_345139922.1">
    <property type="nucleotide sequence ID" value="NZ_BAABDU010000002.1"/>
</dbReference>
<comment type="caution">
    <text evidence="2">The sequence shown here is derived from an EMBL/GenBank/DDBJ whole genome shotgun (WGS) entry which is preliminary data.</text>
</comment>
<reference evidence="3" key="1">
    <citation type="journal article" date="2019" name="Int. J. Syst. Evol. Microbiol.">
        <title>The Global Catalogue of Microorganisms (GCM) 10K type strain sequencing project: providing services to taxonomists for standard genome sequencing and annotation.</title>
        <authorList>
            <consortium name="The Broad Institute Genomics Platform"/>
            <consortium name="The Broad Institute Genome Sequencing Center for Infectious Disease"/>
            <person name="Wu L."/>
            <person name="Ma J."/>
        </authorList>
    </citation>
    <scope>NUCLEOTIDE SEQUENCE [LARGE SCALE GENOMIC DNA]</scope>
    <source>
        <strain evidence="3">JCM 17337</strain>
    </source>
</reference>
<protein>
    <recommendedName>
        <fullName evidence="1">DUF6602 domain-containing protein</fullName>
    </recommendedName>
</protein>
<keyword evidence="3" id="KW-1185">Reference proteome</keyword>
<dbReference type="Proteomes" id="UP001500748">
    <property type="component" value="Unassembled WGS sequence"/>
</dbReference>
<dbReference type="CDD" id="cd21173">
    <property type="entry name" value="NucC-like"/>
    <property type="match status" value="1"/>
</dbReference>
<organism evidence="2 3">
    <name type="scientific">Flavobacterium ginsengiterrae</name>
    <dbReference type="NCBI Taxonomy" id="871695"/>
    <lineage>
        <taxon>Bacteria</taxon>
        <taxon>Pseudomonadati</taxon>
        <taxon>Bacteroidota</taxon>
        <taxon>Flavobacteriia</taxon>
        <taxon>Flavobacteriales</taxon>
        <taxon>Flavobacteriaceae</taxon>
        <taxon>Flavobacterium</taxon>
    </lineage>
</organism>
<dbReference type="EMBL" id="BAABDU010000002">
    <property type="protein sequence ID" value="GAA3757902.1"/>
    <property type="molecule type" value="Genomic_DNA"/>
</dbReference>
<gene>
    <name evidence="2" type="ORF">GCM10022423_05430</name>
</gene>
<proteinExistence type="predicted"/>
<dbReference type="InterPro" id="IPR046537">
    <property type="entry name" value="DUF6602"/>
</dbReference>
<name>A0ABP7GDI1_9FLAO</name>
<feature type="domain" description="DUF6602" evidence="1">
    <location>
        <begin position="33"/>
        <end position="126"/>
    </location>
</feature>
<dbReference type="Pfam" id="PF20247">
    <property type="entry name" value="DUF6602"/>
    <property type="match status" value="1"/>
</dbReference>
<accession>A0ABP7GDI1</accession>